<comment type="caution">
    <text evidence="1">The sequence shown here is derived from an EMBL/GenBank/DDBJ whole genome shotgun (WGS) entry which is preliminary data.</text>
</comment>
<name>A0A0F8Z508_9ZZZZ</name>
<gene>
    <name evidence="1" type="ORF">LCGC14_3077240</name>
</gene>
<protein>
    <submittedName>
        <fullName evidence="1">Uncharacterized protein</fullName>
    </submittedName>
</protein>
<evidence type="ECO:0000313" key="1">
    <source>
        <dbReference type="EMBL" id="KKK55176.1"/>
    </source>
</evidence>
<sequence length="110" mass="12308">MADSVMTLEQFEEFAKTLPEGVNRKKVAKAMGLELPVVIPPLDDQLKEVGLINHTPKETKRNPSPQETLYVAVPSLKLSKDNGTRSFWVKAEVARRVANQILSVCNDYDL</sequence>
<accession>A0A0F8Z508</accession>
<dbReference type="AlphaFoldDB" id="A0A0F8Z508"/>
<organism evidence="1">
    <name type="scientific">marine sediment metagenome</name>
    <dbReference type="NCBI Taxonomy" id="412755"/>
    <lineage>
        <taxon>unclassified sequences</taxon>
        <taxon>metagenomes</taxon>
        <taxon>ecological metagenomes</taxon>
    </lineage>
</organism>
<reference evidence="1" key="1">
    <citation type="journal article" date="2015" name="Nature">
        <title>Complex archaea that bridge the gap between prokaryotes and eukaryotes.</title>
        <authorList>
            <person name="Spang A."/>
            <person name="Saw J.H."/>
            <person name="Jorgensen S.L."/>
            <person name="Zaremba-Niedzwiedzka K."/>
            <person name="Martijn J."/>
            <person name="Lind A.E."/>
            <person name="van Eijk R."/>
            <person name="Schleper C."/>
            <person name="Guy L."/>
            <person name="Ettema T.J."/>
        </authorList>
    </citation>
    <scope>NUCLEOTIDE SEQUENCE</scope>
</reference>
<proteinExistence type="predicted"/>
<dbReference type="EMBL" id="LAZR01065622">
    <property type="protein sequence ID" value="KKK55176.1"/>
    <property type="molecule type" value="Genomic_DNA"/>
</dbReference>